<proteinExistence type="predicted"/>
<feature type="chain" id="PRO_5040366107" evidence="2">
    <location>
        <begin position="19"/>
        <end position="157"/>
    </location>
</feature>
<evidence type="ECO:0000256" key="2">
    <source>
        <dbReference type="SAM" id="SignalP"/>
    </source>
</evidence>
<accession>A0A9P3HI31</accession>
<protein>
    <submittedName>
        <fullName evidence="3">Uncharacterized protein</fullName>
    </submittedName>
</protein>
<dbReference type="OrthoDB" id="2412648at2759"/>
<reference evidence="3" key="2">
    <citation type="journal article" date="2022" name="Microbiol. Resour. Announc.">
        <title>Whole-Genome Sequence of Entomortierella parvispora E1425, a Mucoromycotan Fungus Associated with Burkholderiaceae-Related Endosymbiotic Bacteria.</title>
        <authorList>
            <person name="Herlambang A."/>
            <person name="Guo Y."/>
            <person name="Takashima Y."/>
            <person name="Narisawa K."/>
            <person name="Ohta H."/>
            <person name="Nishizawa T."/>
        </authorList>
    </citation>
    <scope>NUCLEOTIDE SEQUENCE</scope>
    <source>
        <strain evidence="3">E1425</strain>
    </source>
</reference>
<dbReference type="Proteomes" id="UP000827284">
    <property type="component" value="Unassembled WGS sequence"/>
</dbReference>
<dbReference type="AlphaFoldDB" id="A0A9P3HI31"/>
<keyword evidence="2" id="KW-0732">Signal</keyword>
<gene>
    <name evidence="3" type="ORF">EMPS_09488</name>
</gene>
<evidence type="ECO:0000313" key="3">
    <source>
        <dbReference type="EMBL" id="GJJ77129.1"/>
    </source>
</evidence>
<feature type="region of interest" description="Disordered" evidence="1">
    <location>
        <begin position="113"/>
        <end position="133"/>
    </location>
</feature>
<sequence>MRFSTIAIVASIVAAASAVDYPFKPNGACVQTCLDSVGKDMNPNFTSDPNSPYFMESLSYAHDRGTPKYITYMTKTGMCISKCPQDQLDLYNAQYQAKADWYAANKNGGTAASGSATAPAPSTTSGTTPKPTGAASGVSASLGLVGAAAVGAAVLLF</sequence>
<dbReference type="EMBL" id="BQFW01000013">
    <property type="protein sequence ID" value="GJJ77129.1"/>
    <property type="molecule type" value="Genomic_DNA"/>
</dbReference>
<keyword evidence="4" id="KW-1185">Reference proteome</keyword>
<reference evidence="3" key="1">
    <citation type="submission" date="2021-11" db="EMBL/GenBank/DDBJ databases">
        <authorList>
            <person name="Herlambang A."/>
            <person name="Guo Y."/>
            <person name="Takashima Y."/>
            <person name="Nishizawa T."/>
        </authorList>
    </citation>
    <scope>NUCLEOTIDE SEQUENCE</scope>
    <source>
        <strain evidence="3">E1425</strain>
    </source>
</reference>
<evidence type="ECO:0000313" key="4">
    <source>
        <dbReference type="Proteomes" id="UP000827284"/>
    </source>
</evidence>
<name>A0A9P3HI31_9FUNG</name>
<comment type="caution">
    <text evidence="3">The sequence shown here is derived from an EMBL/GenBank/DDBJ whole genome shotgun (WGS) entry which is preliminary data.</text>
</comment>
<organism evidence="3 4">
    <name type="scientific">Entomortierella parvispora</name>
    <dbReference type="NCBI Taxonomy" id="205924"/>
    <lineage>
        <taxon>Eukaryota</taxon>
        <taxon>Fungi</taxon>
        <taxon>Fungi incertae sedis</taxon>
        <taxon>Mucoromycota</taxon>
        <taxon>Mortierellomycotina</taxon>
        <taxon>Mortierellomycetes</taxon>
        <taxon>Mortierellales</taxon>
        <taxon>Mortierellaceae</taxon>
        <taxon>Entomortierella</taxon>
    </lineage>
</organism>
<evidence type="ECO:0000256" key="1">
    <source>
        <dbReference type="SAM" id="MobiDB-lite"/>
    </source>
</evidence>
<feature type="signal peptide" evidence="2">
    <location>
        <begin position="1"/>
        <end position="18"/>
    </location>
</feature>